<dbReference type="InterPro" id="IPR036691">
    <property type="entry name" value="Endo/exonu/phosph_ase_sf"/>
</dbReference>
<evidence type="ECO:0000313" key="2">
    <source>
        <dbReference type="EMBL" id="VDO61936.1"/>
    </source>
</evidence>
<sequence>MWETGKTNQIAMEMGRYNLAVLGISETHWTQAGQKRLATGEMLLYSGHEEDNAPHTQGVALMLSKVARNALVGWESHGSRIIKASFKTKKEWILMNIIQCYASTNDSNDDIKDQFHERLQSIIEKSPGSDLTILMGDLNAKVGIGNTGYEDIMGRHGLGEKNENGDRFAKLCALNKSVIGGTMFPHKRIHKATCISPDHTTENQIDICIIKNFRRTMEDVRTRRGADIASDHHLVVANLKLEINKHWTTEPTALQRFNTALLRDTNKISEFKISLNNRSQTLQDLLKEEKTTMEDNWKGIKKALTLTCQEVLGLKKYHHKEWISTETLDRIKERKNKKTAINNSRTRAKKVQAQAEYIKANKQVKRSIRANKKKYVEELATTAEKAARRGNMKQLHDTTKKLAGKYSKPERDRSKTKKASQSPKFNNSGTDG</sequence>
<dbReference type="PANTHER" id="PTHR23227:SF67">
    <property type="entry name" value="CRANIOFACIAL DEVELOPMENT PROTEIN 2-LIKE"/>
    <property type="match status" value="1"/>
</dbReference>
<dbReference type="InterPro" id="IPR027124">
    <property type="entry name" value="Swc5/CFDP1/2"/>
</dbReference>
<evidence type="ECO:0000256" key="1">
    <source>
        <dbReference type="SAM" id="MobiDB-lite"/>
    </source>
</evidence>
<dbReference type="Proteomes" id="UP000277204">
    <property type="component" value="Unassembled WGS sequence"/>
</dbReference>
<evidence type="ECO:0000313" key="3">
    <source>
        <dbReference type="Proteomes" id="UP000277204"/>
    </source>
</evidence>
<dbReference type="Gene3D" id="3.60.10.10">
    <property type="entry name" value="Endonuclease/exonuclease/phosphatase"/>
    <property type="match status" value="1"/>
</dbReference>
<protein>
    <submittedName>
        <fullName evidence="2">Uncharacterized protein</fullName>
    </submittedName>
</protein>
<name>A0A183LL25_9TREM</name>
<reference evidence="2 3" key="1">
    <citation type="submission" date="2018-11" db="EMBL/GenBank/DDBJ databases">
        <authorList>
            <consortium name="Pathogen Informatics"/>
        </authorList>
    </citation>
    <scope>NUCLEOTIDE SEQUENCE [LARGE SCALE GENOMIC DNA]</scope>
    <source>
        <strain evidence="2 3">Zambia</strain>
    </source>
</reference>
<dbReference type="SUPFAM" id="SSF56219">
    <property type="entry name" value="DNase I-like"/>
    <property type="match status" value="1"/>
</dbReference>
<feature type="compositionally biased region" description="Polar residues" evidence="1">
    <location>
        <begin position="419"/>
        <end position="432"/>
    </location>
</feature>
<dbReference type="CDD" id="cd09076">
    <property type="entry name" value="L1-EN"/>
    <property type="match status" value="1"/>
</dbReference>
<dbReference type="EMBL" id="UZAI01001439">
    <property type="protein sequence ID" value="VDO61936.1"/>
    <property type="molecule type" value="Genomic_DNA"/>
</dbReference>
<keyword evidence="3" id="KW-1185">Reference proteome</keyword>
<gene>
    <name evidence="2" type="ORF">SMRZ_LOCUS4500</name>
</gene>
<dbReference type="STRING" id="48269.A0A183LL25"/>
<proteinExistence type="predicted"/>
<dbReference type="AlphaFoldDB" id="A0A183LL25"/>
<organism evidence="2 3">
    <name type="scientific">Schistosoma margrebowiei</name>
    <dbReference type="NCBI Taxonomy" id="48269"/>
    <lineage>
        <taxon>Eukaryota</taxon>
        <taxon>Metazoa</taxon>
        <taxon>Spiralia</taxon>
        <taxon>Lophotrochozoa</taxon>
        <taxon>Platyhelminthes</taxon>
        <taxon>Trematoda</taxon>
        <taxon>Digenea</taxon>
        <taxon>Strigeidida</taxon>
        <taxon>Schistosomatoidea</taxon>
        <taxon>Schistosomatidae</taxon>
        <taxon>Schistosoma</taxon>
    </lineage>
</organism>
<feature type="region of interest" description="Disordered" evidence="1">
    <location>
        <begin position="386"/>
        <end position="432"/>
    </location>
</feature>
<dbReference type="PANTHER" id="PTHR23227">
    <property type="entry name" value="BUCENTAUR RELATED"/>
    <property type="match status" value="1"/>
</dbReference>
<accession>A0A183LL25</accession>